<dbReference type="GO" id="GO:0008233">
    <property type="term" value="F:peptidase activity"/>
    <property type="evidence" value="ECO:0007669"/>
    <property type="project" value="UniProtKB-KW"/>
</dbReference>
<dbReference type="RefSeq" id="WP_211280108.1">
    <property type="nucleotide sequence ID" value="NZ_NBBI01000010.1"/>
</dbReference>
<gene>
    <name evidence="5" type="ORF">SPDO_31300</name>
</gene>
<keyword evidence="1" id="KW-1188">Viral release from host cell</keyword>
<dbReference type="Proteomes" id="UP000197290">
    <property type="component" value="Unassembled WGS sequence"/>
</dbReference>
<reference evidence="5 6" key="1">
    <citation type="submission" date="2017-03" db="EMBL/GenBank/DDBJ databases">
        <title>Genome sequence of Sphingomonas dokdonensis DSM 21029.</title>
        <authorList>
            <person name="Poehlein A."/>
            <person name="Wuebbeler J.H."/>
            <person name="Steinbuechel A."/>
            <person name="Daniel R."/>
        </authorList>
    </citation>
    <scope>NUCLEOTIDE SEQUENCE [LARGE SCALE GENOMIC DNA]</scope>
    <source>
        <strain evidence="5 6">DSM 21029</strain>
    </source>
</reference>
<dbReference type="AlphaFoldDB" id="A0A245ZDN0"/>
<feature type="domain" description="Prohead serine protease" evidence="4">
    <location>
        <begin position="4"/>
        <end position="120"/>
    </location>
</feature>
<dbReference type="SUPFAM" id="SSF50789">
    <property type="entry name" value="Herpes virus serine proteinase, assemblin"/>
    <property type="match status" value="1"/>
</dbReference>
<proteinExistence type="predicted"/>
<dbReference type="GO" id="GO:0006508">
    <property type="term" value="P:proteolysis"/>
    <property type="evidence" value="ECO:0007669"/>
    <property type="project" value="UniProtKB-KW"/>
</dbReference>
<sequence>MSLRIQGYAAVFDRVDRAGDVFRSGVFADAMPVPLLMQHGGAPVGEIWAIGEDARGLWIEACVHDDEVARMVRAGGLRGLSVGYRATILRQGVWREVLRASLAEVSLVAVPMQAAARVETIIEI</sequence>
<dbReference type="InterPro" id="IPR054613">
    <property type="entry name" value="Peptidase_S78_dom"/>
</dbReference>
<organism evidence="5 6">
    <name type="scientific">Sphingomonas dokdonensis</name>
    <dbReference type="NCBI Taxonomy" id="344880"/>
    <lineage>
        <taxon>Bacteria</taxon>
        <taxon>Pseudomonadati</taxon>
        <taxon>Pseudomonadota</taxon>
        <taxon>Alphaproteobacteria</taxon>
        <taxon>Sphingomonadales</taxon>
        <taxon>Sphingomonadaceae</taxon>
        <taxon>Sphingomonas</taxon>
    </lineage>
</organism>
<evidence type="ECO:0000313" key="6">
    <source>
        <dbReference type="Proteomes" id="UP000197290"/>
    </source>
</evidence>
<keyword evidence="6" id="KW-1185">Reference proteome</keyword>
<keyword evidence="3" id="KW-0378">Hydrolase</keyword>
<evidence type="ECO:0000256" key="1">
    <source>
        <dbReference type="ARBA" id="ARBA00022612"/>
    </source>
</evidence>
<dbReference type="EMBL" id="NBBI01000010">
    <property type="protein sequence ID" value="OWK27766.1"/>
    <property type="molecule type" value="Genomic_DNA"/>
</dbReference>
<protein>
    <submittedName>
        <fullName evidence="5">Caudovirus prohead protease</fullName>
    </submittedName>
</protein>
<comment type="caution">
    <text evidence="5">The sequence shown here is derived from an EMBL/GenBank/DDBJ whole genome shotgun (WGS) entry which is preliminary data.</text>
</comment>
<evidence type="ECO:0000256" key="2">
    <source>
        <dbReference type="ARBA" id="ARBA00022670"/>
    </source>
</evidence>
<dbReference type="Pfam" id="PF04586">
    <property type="entry name" value="Peptidase_S78"/>
    <property type="match status" value="1"/>
</dbReference>
<evidence type="ECO:0000313" key="5">
    <source>
        <dbReference type="EMBL" id="OWK27766.1"/>
    </source>
</evidence>
<evidence type="ECO:0000256" key="3">
    <source>
        <dbReference type="ARBA" id="ARBA00022801"/>
    </source>
</evidence>
<name>A0A245ZDN0_9SPHN</name>
<keyword evidence="2 5" id="KW-0645">Protease</keyword>
<evidence type="ECO:0000259" key="4">
    <source>
        <dbReference type="Pfam" id="PF04586"/>
    </source>
</evidence>
<accession>A0A245ZDN0</accession>